<evidence type="ECO:0000256" key="1">
    <source>
        <dbReference type="SAM" id="MobiDB-lite"/>
    </source>
</evidence>
<dbReference type="OrthoDB" id="5857104at2759"/>
<name>A0A1Q9F4S8_SYMMI</name>
<sequence>MASKRRKKTDPNIVPDLPDKVEMSHEVELTAFQRKLYKAVQEAYERAQLDRSAASYKLARSLDQKRRPSDVAAADYPAAEKEKASGKSEKLHELLEETIFPNNAVCASHIRDRLVLQGDVSQKQRDAAPALEVKPNRMRSTADGALPQIDFVSDSFEARLDDIMQHPGHADQNVSE</sequence>
<feature type="compositionally biased region" description="Basic and acidic residues" evidence="1">
    <location>
        <begin position="60"/>
        <end position="69"/>
    </location>
</feature>
<evidence type="ECO:0000313" key="2">
    <source>
        <dbReference type="EMBL" id="OLQ14657.1"/>
    </source>
</evidence>
<comment type="caution">
    <text evidence="2">The sequence shown here is derived from an EMBL/GenBank/DDBJ whole genome shotgun (WGS) entry which is preliminary data.</text>
</comment>
<feature type="compositionally biased region" description="Basic and acidic residues" evidence="1">
    <location>
        <begin position="78"/>
        <end position="89"/>
    </location>
</feature>
<protein>
    <submittedName>
        <fullName evidence="2">Uncharacterized protein</fullName>
    </submittedName>
</protein>
<feature type="region of interest" description="Disordered" evidence="1">
    <location>
        <begin position="59"/>
        <end position="89"/>
    </location>
</feature>
<keyword evidence="3" id="KW-1185">Reference proteome</keyword>
<proteinExistence type="predicted"/>
<organism evidence="2 3">
    <name type="scientific">Symbiodinium microadriaticum</name>
    <name type="common">Dinoflagellate</name>
    <name type="synonym">Zooxanthella microadriatica</name>
    <dbReference type="NCBI Taxonomy" id="2951"/>
    <lineage>
        <taxon>Eukaryota</taxon>
        <taxon>Sar</taxon>
        <taxon>Alveolata</taxon>
        <taxon>Dinophyceae</taxon>
        <taxon>Suessiales</taxon>
        <taxon>Symbiodiniaceae</taxon>
        <taxon>Symbiodinium</taxon>
    </lineage>
</organism>
<gene>
    <name evidence="2" type="ORF">AK812_SmicGene1199</name>
</gene>
<dbReference type="EMBL" id="LSRX01000012">
    <property type="protein sequence ID" value="OLQ14657.1"/>
    <property type="molecule type" value="Genomic_DNA"/>
</dbReference>
<dbReference type="Proteomes" id="UP000186817">
    <property type="component" value="Unassembled WGS sequence"/>
</dbReference>
<dbReference type="AlphaFoldDB" id="A0A1Q9F4S8"/>
<reference evidence="2 3" key="1">
    <citation type="submission" date="2016-02" db="EMBL/GenBank/DDBJ databases">
        <title>Genome analysis of coral dinoflagellate symbionts highlights evolutionary adaptations to a symbiotic lifestyle.</title>
        <authorList>
            <person name="Aranda M."/>
            <person name="Li Y."/>
            <person name="Liew Y.J."/>
            <person name="Baumgarten S."/>
            <person name="Simakov O."/>
            <person name="Wilson M."/>
            <person name="Piel J."/>
            <person name="Ashoor H."/>
            <person name="Bougouffa S."/>
            <person name="Bajic V.B."/>
            <person name="Ryu T."/>
            <person name="Ravasi T."/>
            <person name="Bayer T."/>
            <person name="Micklem G."/>
            <person name="Kim H."/>
            <person name="Bhak J."/>
            <person name="Lajeunesse T.C."/>
            <person name="Voolstra C.R."/>
        </authorList>
    </citation>
    <scope>NUCLEOTIDE SEQUENCE [LARGE SCALE GENOMIC DNA]</scope>
    <source>
        <strain evidence="2 3">CCMP2467</strain>
    </source>
</reference>
<accession>A0A1Q9F4S8</accession>
<evidence type="ECO:0000313" key="3">
    <source>
        <dbReference type="Proteomes" id="UP000186817"/>
    </source>
</evidence>